<evidence type="ECO:0000313" key="8">
    <source>
        <dbReference type="Proteomes" id="UP000009170"/>
    </source>
</evidence>
<evidence type="ECO:0000256" key="1">
    <source>
        <dbReference type="ARBA" id="ARBA00004123"/>
    </source>
</evidence>
<dbReference type="InterPro" id="IPR011989">
    <property type="entry name" value="ARM-like"/>
</dbReference>
<feature type="domain" description="Symplekin/Pta1 N-terminal" evidence="5">
    <location>
        <begin position="155"/>
        <end position="315"/>
    </location>
</feature>
<dbReference type="RefSeq" id="XP_003079873.2">
    <property type="nucleotide sequence ID" value="XM_003079825.2"/>
</dbReference>
<organism evidence="7 8">
    <name type="scientific">Ostreococcus tauri</name>
    <name type="common">Marine green alga</name>
    <dbReference type="NCBI Taxonomy" id="70448"/>
    <lineage>
        <taxon>Eukaryota</taxon>
        <taxon>Viridiplantae</taxon>
        <taxon>Chlorophyta</taxon>
        <taxon>Mamiellophyceae</taxon>
        <taxon>Mamiellales</taxon>
        <taxon>Bathycoccaceae</taxon>
        <taxon>Ostreococcus</taxon>
    </lineage>
</organism>
<evidence type="ECO:0000259" key="5">
    <source>
        <dbReference type="Pfam" id="PF11935"/>
    </source>
</evidence>
<dbReference type="STRING" id="70448.A0A090M2B7"/>
<gene>
    <name evidence="7" type="ORF">OT_ostta06g02390</name>
</gene>
<reference evidence="7 8" key="2">
    <citation type="journal article" date="2014" name="BMC Genomics">
        <title>An improved genome of the model marine alga Ostreococcus tauri unfolds by assessing Illumina de novo assemblies.</title>
        <authorList>
            <person name="Blanc-Mathieu R."/>
            <person name="Verhelst B."/>
            <person name="Derelle E."/>
            <person name="Rombauts S."/>
            <person name="Bouget F.Y."/>
            <person name="Carre I."/>
            <person name="Chateau A."/>
            <person name="Eyre-Walker A."/>
            <person name="Grimsley N."/>
            <person name="Moreau H."/>
            <person name="Piegu B."/>
            <person name="Rivals E."/>
            <person name="Schackwitz W."/>
            <person name="Van de Peer Y."/>
            <person name="Piganeau G."/>
        </authorList>
    </citation>
    <scope>NUCLEOTIDE SEQUENCE [LARGE SCALE GENOMIC DNA]</scope>
    <source>
        <strain evidence="8">OTTH 0595 / CCAP 157/2 / RCC745</strain>
    </source>
</reference>
<dbReference type="PANTHER" id="PTHR15245:SF20">
    <property type="entry name" value="SYMPLEKIN"/>
    <property type="match status" value="1"/>
</dbReference>
<dbReference type="OrthoDB" id="331600at2759"/>
<protein>
    <submittedName>
        <fullName evidence="7">Symplekin C-terminal</fullName>
    </submittedName>
</protein>
<evidence type="ECO:0000256" key="2">
    <source>
        <dbReference type="ARBA" id="ARBA00022664"/>
    </source>
</evidence>
<feature type="region of interest" description="Disordered" evidence="4">
    <location>
        <begin position="433"/>
        <end position="458"/>
    </location>
</feature>
<reference evidence="8" key="1">
    <citation type="journal article" date="2006" name="Proc. Natl. Acad. Sci. U.S.A.">
        <title>Genome analysis of the smallest free-living eukaryote Ostreococcus tauri unveils many unique features.</title>
        <authorList>
            <person name="Derelle E."/>
            <person name="Ferraz C."/>
            <person name="Rombauts S."/>
            <person name="Rouze P."/>
            <person name="Worden A.Z."/>
            <person name="Robbens S."/>
            <person name="Partensky F."/>
            <person name="Degroeve S."/>
            <person name="Echeynie S."/>
            <person name="Cooke R."/>
            <person name="Saeys Y."/>
            <person name="Wuyts J."/>
            <person name="Jabbari K."/>
            <person name="Bowler C."/>
            <person name="Panaud O."/>
            <person name="Piegu B."/>
            <person name="Ball S.G."/>
            <person name="Ral J.-P."/>
            <person name="Bouget F.-Y."/>
            <person name="Piganeau G."/>
            <person name="De Baets B."/>
            <person name="Picard A."/>
            <person name="Delseny M."/>
            <person name="Demaille J."/>
            <person name="Van de Peer Y."/>
            <person name="Moreau H."/>
        </authorList>
    </citation>
    <scope>NUCLEOTIDE SEQUENCE [LARGE SCALE GENOMIC DNA]</scope>
    <source>
        <strain evidence="8">OTTH 0595 / CCAP 157/2 / RCC745</strain>
    </source>
</reference>
<keyword evidence="2" id="KW-0507">mRNA processing</keyword>
<proteinExistence type="predicted"/>
<dbReference type="Pfam" id="PF12295">
    <property type="entry name" value="Symplekin_C"/>
    <property type="match status" value="1"/>
</dbReference>
<dbReference type="InterPro" id="IPR022075">
    <property type="entry name" value="Symplekin_C"/>
</dbReference>
<dbReference type="InterPro" id="IPR032460">
    <property type="entry name" value="Symplekin/Pta1_N"/>
</dbReference>
<evidence type="ECO:0000256" key="3">
    <source>
        <dbReference type="ARBA" id="ARBA00023242"/>
    </source>
</evidence>
<dbReference type="Gene3D" id="1.25.10.10">
    <property type="entry name" value="Leucine-rich Repeat Variant"/>
    <property type="match status" value="1"/>
</dbReference>
<dbReference type="GO" id="GO:0006397">
    <property type="term" value="P:mRNA processing"/>
    <property type="evidence" value="ECO:0007669"/>
    <property type="project" value="UniProtKB-KW"/>
</dbReference>
<comment type="subcellular location">
    <subcellularLocation>
        <location evidence="1">Nucleus</location>
    </subcellularLocation>
</comment>
<dbReference type="GO" id="GO:0005847">
    <property type="term" value="C:mRNA cleavage and polyadenylation specificity factor complex"/>
    <property type="evidence" value="ECO:0007669"/>
    <property type="project" value="TreeGrafter"/>
</dbReference>
<feature type="region of interest" description="Disordered" evidence="4">
    <location>
        <begin position="737"/>
        <end position="773"/>
    </location>
</feature>
<dbReference type="InterPro" id="IPR021850">
    <property type="entry name" value="Symplekin/Pta1"/>
</dbReference>
<feature type="domain" description="Symplekin C-terminal" evidence="6">
    <location>
        <begin position="890"/>
        <end position="1068"/>
    </location>
</feature>
<evidence type="ECO:0000313" key="7">
    <source>
        <dbReference type="EMBL" id="CEF98365.1"/>
    </source>
</evidence>
<sequence>MPSDAHAALAALDPNAAPADVVAALDALAASIERATNEDVNALAEETRRRIDEFLDARENSNDAVDAALCATSERVGTRRMEFLSAALTWTSGMATTSASGRARRVACAATGALIREATIVSAVKGNAQRVVKAVREAWASARAAMEVLSEGACDSSSDEGTRVARVKATERAILTLAGEGWGSGVVKPGHKTLNLEDMMVDAVGLCERLQEALKELSEGANPARPLALVLVGALGNLSVKKAELAVGCTPAIVSYAKAHVAREKAEIEANQRSASSTASVSKELKNVLLDVLRNGPRQAVEGGMMNEISTICRELGGGEAVDSALRHRERTAQAGGAERSSFLTPAGGFKRARLREREQVVPPPPPPIVIAPMTEPGILHQILATLAALVASNNRPTLDAFVTQLAPPALADAILANLQHLPPASQYYLAGRGANAPRGPPPPPPISTMVTVPEPPEEPAEPLSLVVKVHALDAEVAEAFRLEAIQRMLAVGSVAEDFGGAEKMALAGPLRSSLLARLAASGAAKSSGASLEEETMAIASALLFTADGGGVYETEGVNMLMKWLTTLYAQEIAFEFSYVPYDQAISAAIECLTRGVAGATSTTAMASGAKKPLSQLLCDVPSLPGAVWHAIRVMCRLEEGDDKFPRTDETTVLVLSVLQDIILERPPARDDALEVCLACAMHEDESVRGRAIRLIANRLYPVKYLTERIEAYATAGLERGRESGERALEEALENIQREKDAKEAKEQEKENETEEKMELDEETQAVGEKEEQEEEKIDHLARACDVAVGPMLLYCALCARNLKLLNGLFKAYASLKSELQGAMHRHVNELVRACGPNCLELCDIIAAPPEGSLTLAVECLNTLASIAGVPAPPALLNAAESLSESRGGDVKYLAPLVCSFDEERVRNLLPQFMHASSDVFASVLDTILSVPEEEALLSPVELFIAVHEVQVGQDGVTLKQLVDACTVCFDRPDVFTPQVLATALQQMVEFTPLPLLFMRTVIQAETIAPQLKEFTLGLLRTLMNRQVWKMDQKIWEGFLRCLKRAAPQSFPLMIELPAPVFGEVMEKFPALVPSLKSLASKTQVPKAISALLSEL</sequence>
<accession>A0A090M2B7</accession>
<dbReference type="InParanoid" id="A0A090M2B7"/>
<dbReference type="KEGG" id="ota:OT_ostta06g02390"/>
<dbReference type="GeneID" id="9835371"/>
<keyword evidence="3" id="KW-0539">Nucleus</keyword>
<evidence type="ECO:0000256" key="4">
    <source>
        <dbReference type="SAM" id="MobiDB-lite"/>
    </source>
</evidence>
<dbReference type="AlphaFoldDB" id="A0A090M2B7"/>
<evidence type="ECO:0000259" key="6">
    <source>
        <dbReference type="Pfam" id="PF12295"/>
    </source>
</evidence>
<dbReference type="PANTHER" id="PTHR15245">
    <property type="entry name" value="SYMPLEKIN-RELATED"/>
    <property type="match status" value="1"/>
</dbReference>
<dbReference type="EMBL" id="CAID01000006">
    <property type="protein sequence ID" value="CEF98365.1"/>
    <property type="molecule type" value="Genomic_DNA"/>
</dbReference>
<keyword evidence="8" id="KW-1185">Reference proteome</keyword>
<dbReference type="Proteomes" id="UP000009170">
    <property type="component" value="Unassembled WGS sequence"/>
</dbReference>
<feature type="compositionally biased region" description="Basic and acidic residues" evidence="4">
    <location>
        <begin position="737"/>
        <end position="757"/>
    </location>
</feature>
<name>A0A090M2B7_OSTTA</name>
<comment type="caution">
    <text evidence="7">The sequence shown here is derived from an EMBL/GenBank/DDBJ whole genome shotgun (WGS) entry which is preliminary data.</text>
</comment>
<dbReference type="Pfam" id="PF11935">
    <property type="entry name" value="SYMPK_PTA1_N"/>
    <property type="match status" value="1"/>
</dbReference>